<dbReference type="EMBL" id="LJBN01000112">
    <property type="protein sequence ID" value="OOQ89322.1"/>
    <property type="molecule type" value="Genomic_DNA"/>
</dbReference>
<feature type="region of interest" description="Disordered" evidence="2">
    <location>
        <begin position="1169"/>
        <end position="1190"/>
    </location>
</feature>
<proteinExistence type="predicted"/>
<dbReference type="Proteomes" id="UP000190744">
    <property type="component" value="Unassembled WGS sequence"/>
</dbReference>
<feature type="coiled-coil region" evidence="1">
    <location>
        <begin position="493"/>
        <end position="520"/>
    </location>
</feature>
<evidence type="ECO:0000256" key="2">
    <source>
        <dbReference type="SAM" id="MobiDB-lite"/>
    </source>
</evidence>
<evidence type="ECO:0000256" key="1">
    <source>
        <dbReference type="SAM" id="Coils"/>
    </source>
</evidence>
<sequence>MAGKIAANDVALLPMKLDAFVFNEHVCNGNDNEAIIAPITQPNYTFLRMQDFYIQNDVLKHADLHATTPASNNPRYTDLRTGKPRENRVGVYLHWIVPSLYRMGAVAGDAENQSGGVAGRYAPTRWLVVRQIDRNTIEPAEAADQVPEVDAWVIESDCARNLEDDLTESDDMQVDVSPFIAAQKGSVSVEKQAEIFIGKKARLDEWKKDGPGIKPPPIPINILNSSNPVFADYQPHNSNVFSMVDPLEYGPDRRKLSKATVSYCVIGWHVSDKEDPLSLHGGRTREDQLKQLGLKLADSTPADLTEWLRETSATRTVCHGNMYDVEWDLSRKPKNVPADAATRRLHERLPIAVGESPLDALLAFVDGHRGMDPRMTQSLMTHVDALRLLLRAHDDSVESQRQAEDRLTRSHYASQEGGVQYHLIDKSLAKEEEEKKRAEKEQEELSELNQTQALLSSAKRTRRQMQWDLFALWWKYLSDSNGKSQATTTSQKVKALSQDIERLNGQIAQLTKSVERTVADCLPAAKPAAEPPFMCALNPTLLVGGIELGWPLDFLDPLRVRLGGQTIPRPSSMDPLAKEWSPLLGDVGAKLPDTIATAAVALLHEFTRLSPAAEAAIPIVSSATAVVPLFHDQEKKPESGTRWRDRWENTQPWFPLFMEWEAEYTHIPFEHWELKETTSSRSTVEQLSYQLKPDTVLGEIRSQLGRQLVSGRTLIQPQPTISLGLVLSQVLQDTPVDVREQYLPKDAQKELLEELNQLAFLSAPLSGFTEHLTTRYQGSHIKPFVRLPDGKGVVLEEALQASHDAGFTLDNLGYMIDGDTDLTPYGTLVPPPPPDQPRRGMFKPATHGQFRLTKVNIFDKFGQVVHAVDPRASRTDAEPLYPCISEGLRPPPLADNTAVANTPHPDKPGVCEFVQLAPHINQMARINAHFVDIIEDPVYRVLGEDESPVWGWMVVNFPNRGLQIFLPDGTFYREICVGGPKGTLTSDEWLPFGPPEHTTPAKRPAEEQLQKLIKQLQDPDYLKGFIRMINEASRNNPAPPKAYAGTVNSIIGRPLALVNMGWSLELAGDAYANQSSFFPNHIPGEQTLLSSKEVYKFPVKIGDRNRLFDGMLGYFKPLEKDETPLEEDRRPGNYFDLTRLHTFYVEDHNGKKDPRSAIDIAQPPMSLSPTWVSPLNRSSPGGKATKTVSPSDYKQAYSGNLQVVAAVIDPFTAVTVHSGILPPKSLQIPEFVWQDAFQNMTAFFRVGPVIMSMGVPSYQKDSRQTDRWEEVEPVRSSVRLHTMQGEKWAWLQPYEEEGEKVYMPLTVDQVEPGLTFEPGPYTAIEGYLHLRKSLASKKS</sequence>
<feature type="compositionally biased region" description="Polar residues" evidence="2">
    <location>
        <begin position="1169"/>
        <end position="1179"/>
    </location>
</feature>
<name>A0A1S9RV07_PENBI</name>
<gene>
    <name evidence="3" type="ORF">PEBR_27415</name>
</gene>
<comment type="caution">
    <text evidence="3">The sequence shown here is derived from an EMBL/GenBank/DDBJ whole genome shotgun (WGS) entry which is preliminary data.</text>
</comment>
<evidence type="ECO:0000313" key="4">
    <source>
        <dbReference type="Proteomes" id="UP000190744"/>
    </source>
</evidence>
<protein>
    <submittedName>
        <fullName evidence="3">Uncharacterized protein</fullName>
    </submittedName>
</protein>
<accession>A0A1S9RV07</accession>
<feature type="coiled-coil region" evidence="1">
    <location>
        <begin position="421"/>
        <end position="458"/>
    </location>
</feature>
<keyword evidence="1" id="KW-0175">Coiled coil</keyword>
<organism evidence="3 4">
    <name type="scientific">Penicillium brasilianum</name>
    <dbReference type="NCBI Taxonomy" id="104259"/>
    <lineage>
        <taxon>Eukaryota</taxon>
        <taxon>Fungi</taxon>
        <taxon>Dikarya</taxon>
        <taxon>Ascomycota</taxon>
        <taxon>Pezizomycotina</taxon>
        <taxon>Eurotiomycetes</taxon>
        <taxon>Eurotiomycetidae</taxon>
        <taxon>Eurotiales</taxon>
        <taxon>Aspergillaceae</taxon>
        <taxon>Penicillium</taxon>
    </lineage>
</organism>
<evidence type="ECO:0000313" key="3">
    <source>
        <dbReference type="EMBL" id="OOQ89322.1"/>
    </source>
</evidence>
<reference evidence="4" key="1">
    <citation type="submission" date="2015-09" db="EMBL/GenBank/DDBJ databases">
        <authorList>
            <person name="Fill T.P."/>
            <person name="Baretta J.F."/>
            <person name="de Almeida L.G."/>
            <person name="Rocha M."/>
            <person name="de Souza D.H."/>
            <person name="Malavazi I."/>
            <person name="Cerdeira L.T."/>
            <person name="Hong H."/>
            <person name="Samborskyy M."/>
            <person name="de Vasconcelos A.T."/>
            <person name="Leadlay P."/>
            <person name="Rodrigues-Filho E."/>
        </authorList>
    </citation>
    <scope>NUCLEOTIDE SEQUENCE [LARGE SCALE GENOMIC DNA]</scope>
    <source>
        <strain evidence="4">LaBioMMi 136</strain>
    </source>
</reference>